<dbReference type="GO" id="GO:0016747">
    <property type="term" value="F:acyltransferase activity, transferring groups other than amino-acyl groups"/>
    <property type="evidence" value="ECO:0007669"/>
    <property type="project" value="InterPro"/>
</dbReference>
<feature type="domain" description="Acyltransferase 3" evidence="2">
    <location>
        <begin position="6"/>
        <end position="317"/>
    </location>
</feature>
<proteinExistence type="predicted"/>
<evidence type="ECO:0000259" key="2">
    <source>
        <dbReference type="Pfam" id="PF01757"/>
    </source>
</evidence>
<feature type="transmembrane region" description="Helical" evidence="1">
    <location>
        <begin position="208"/>
        <end position="226"/>
    </location>
</feature>
<feature type="transmembrane region" description="Helical" evidence="1">
    <location>
        <begin position="238"/>
        <end position="259"/>
    </location>
</feature>
<dbReference type="EMBL" id="QGLF01000002">
    <property type="protein sequence ID" value="PWR21545.1"/>
    <property type="molecule type" value="Genomic_DNA"/>
</dbReference>
<feature type="transmembrane region" description="Helical" evidence="1">
    <location>
        <begin position="304"/>
        <end position="328"/>
    </location>
</feature>
<keyword evidence="1" id="KW-1133">Transmembrane helix</keyword>
<keyword evidence="4" id="KW-1185">Reference proteome</keyword>
<dbReference type="RefSeq" id="WP_109920190.1">
    <property type="nucleotide sequence ID" value="NZ_QGLF01000002.1"/>
</dbReference>
<keyword evidence="1" id="KW-0472">Membrane</keyword>
<sequence>MIERNPGLDTSRGIAMLLVVIGHNPILADMSPTLINFIFLFHVAAFFFISGFLIKPDGVDFNKLFFRIIAPFLLFGAALSLVKALVRKEDALLAFIGVLWGTGATSSSSQLWFLPALFLTLLSAQWIVGRWQRNLGLMAKCIDLAIILLLAYGALQLPDPPVEMLRRPGVAGSLGWIWNIDLVPVALLFCLVGHLVASNRLLAHVPMWALLVISILATVSVFILGARTDLNMRVMSPYLLAMIGGVAGAIMVLMLGQLVASTEILASFLTRVGRHTMSILLFHILFQNAALNILGRLAPHPSSSVALTGATVGVAAGLLCPMVGAMILDHYMPILRRILQQKG</sequence>
<evidence type="ECO:0000256" key="1">
    <source>
        <dbReference type="SAM" id="Phobius"/>
    </source>
</evidence>
<accession>A0A317E8U3</accession>
<dbReference type="Proteomes" id="UP000246077">
    <property type="component" value="Unassembled WGS sequence"/>
</dbReference>
<keyword evidence="1" id="KW-0812">Transmembrane</keyword>
<evidence type="ECO:0000313" key="4">
    <source>
        <dbReference type="Proteomes" id="UP000246077"/>
    </source>
</evidence>
<dbReference type="AlphaFoldDB" id="A0A317E8U3"/>
<feature type="transmembrane region" description="Helical" evidence="1">
    <location>
        <begin position="12"/>
        <end position="28"/>
    </location>
</feature>
<dbReference type="InterPro" id="IPR002656">
    <property type="entry name" value="Acyl_transf_3_dom"/>
</dbReference>
<dbReference type="InterPro" id="IPR052734">
    <property type="entry name" value="Nod_factor_acetyltransferase"/>
</dbReference>
<dbReference type="PANTHER" id="PTHR37312:SF1">
    <property type="entry name" value="MEMBRANE-BOUND ACYLTRANSFERASE YKRP-RELATED"/>
    <property type="match status" value="1"/>
</dbReference>
<comment type="caution">
    <text evidence="3">The sequence shown here is derived from an EMBL/GenBank/DDBJ whole genome shotgun (WGS) entry which is preliminary data.</text>
</comment>
<feature type="transmembrane region" description="Helical" evidence="1">
    <location>
        <begin position="279"/>
        <end position="298"/>
    </location>
</feature>
<organism evidence="3 4">
    <name type="scientific">Zavarzinia compransoris</name>
    <dbReference type="NCBI Taxonomy" id="1264899"/>
    <lineage>
        <taxon>Bacteria</taxon>
        <taxon>Pseudomonadati</taxon>
        <taxon>Pseudomonadota</taxon>
        <taxon>Alphaproteobacteria</taxon>
        <taxon>Rhodospirillales</taxon>
        <taxon>Zavarziniaceae</taxon>
        <taxon>Zavarzinia</taxon>
    </lineage>
</organism>
<gene>
    <name evidence="3" type="ORF">DKG75_05930</name>
</gene>
<name>A0A317E8U3_9PROT</name>
<protein>
    <recommendedName>
        <fullName evidence="2">Acyltransferase 3 domain-containing protein</fullName>
    </recommendedName>
</protein>
<feature type="transmembrane region" description="Helical" evidence="1">
    <location>
        <begin position="65"/>
        <end position="86"/>
    </location>
</feature>
<reference evidence="4" key="1">
    <citation type="submission" date="2018-05" db="EMBL/GenBank/DDBJ databases">
        <title>Zavarzinia sp. HR-AS.</title>
        <authorList>
            <person name="Lee Y."/>
            <person name="Jeon C.O."/>
        </authorList>
    </citation>
    <scope>NUCLEOTIDE SEQUENCE [LARGE SCALE GENOMIC DNA]</scope>
    <source>
        <strain evidence="4">DSM 1231</strain>
    </source>
</reference>
<feature type="transmembrane region" description="Helical" evidence="1">
    <location>
        <begin position="175"/>
        <end position="196"/>
    </location>
</feature>
<evidence type="ECO:0000313" key="3">
    <source>
        <dbReference type="EMBL" id="PWR21545.1"/>
    </source>
</evidence>
<dbReference type="PANTHER" id="PTHR37312">
    <property type="entry name" value="MEMBRANE-BOUND ACYLTRANSFERASE YKRP-RELATED"/>
    <property type="match status" value="1"/>
</dbReference>
<feature type="transmembrane region" description="Helical" evidence="1">
    <location>
        <begin position="135"/>
        <end position="155"/>
    </location>
</feature>
<feature type="transmembrane region" description="Helical" evidence="1">
    <location>
        <begin position="34"/>
        <end position="53"/>
    </location>
</feature>
<dbReference type="Pfam" id="PF01757">
    <property type="entry name" value="Acyl_transf_3"/>
    <property type="match status" value="1"/>
</dbReference>
<dbReference type="OrthoDB" id="9814956at2"/>